<feature type="transmembrane region" description="Helical" evidence="1">
    <location>
        <begin position="56"/>
        <end position="74"/>
    </location>
</feature>
<dbReference type="AlphaFoldDB" id="A0A221MFW9"/>
<dbReference type="OrthoDB" id="2135402at2"/>
<keyword evidence="4" id="KW-1185">Reference proteome</keyword>
<feature type="domain" description="YrhK" evidence="2">
    <location>
        <begin position="25"/>
        <end position="78"/>
    </location>
</feature>
<evidence type="ECO:0000259" key="2">
    <source>
        <dbReference type="Pfam" id="PF14145"/>
    </source>
</evidence>
<dbReference type="Pfam" id="PF14145">
    <property type="entry name" value="YrhK"/>
    <property type="match status" value="1"/>
</dbReference>
<dbReference type="KEGG" id="vne:CFK40_16670"/>
<evidence type="ECO:0000256" key="1">
    <source>
        <dbReference type="SAM" id="Phobius"/>
    </source>
</evidence>
<evidence type="ECO:0000313" key="3">
    <source>
        <dbReference type="EMBL" id="ASN06531.1"/>
    </source>
</evidence>
<accession>A0A221MFW9</accession>
<feature type="transmembrane region" description="Helical" evidence="1">
    <location>
        <begin position="28"/>
        <end position="50"/>
    </location>
</feature>
<protein>
    <recommendedName>
        <fullName evidence="2">YrhK domain-containing protein</fullName>
    </recommendedName>
</protein>
<proteinExistence type="predicted"/>
<sequence>MPTIKDEKNFLDIQMGTYEVSFNKKYRFIALMNDFTLGLEFLIGSVLFLFESTQTAGTILFIIGSAQLVARPIIKIMHAFFFSRISNKTMDKKISSED</sequence>
<organism evidence="3 4">
    <name type="scientific">Virgibacillus necropolis</name>
    <dbReference type="NCBI Taxonomy" id="163877"/>
    <lineage>
        <taxon>Bacteria</taxon>
        <taxon>Bacillati</taxon>
        <taxon>Bacillota</taxon>
        <taxon>Bacilli</taxon>
        <taxon>Bacillales</taxon>
        <taxon>Bacillaceae</taxon>
        <taxon>Virgibacillus</taxon>
    </lineage>
</organism>
<reference evidence="3 4" key="1">
    <citation type="journal article" date="2003" name="Int. J. Syst. Evol. Microbiol.">
        <title>Virgibacillus carmonensis sp. nov., Virgibacillus necropolis sp. nov. and Virgibacillus picturae sp. nov., three novel species isolated from deteriorated mural paintings, transfer of the species of the genus salibacillus to Virgibacillus, as Virgibacillus marismortui comb. nov. and Virgibacillus salexigens comb. nov., and emended description of the genus Virgibacillus.</title>
        <authorList>
            <person name="Heyrman J."/>
            <person name="Logan N.A."/>
            <person name="Busse H.J."/>
            <person name="Balcaen A."/>
            <person name="Lebbe L."/>
            <person name="Rodriguez-Diaz M."/>
            <person name="Swings J."/>
            <person name="De Vos P."/>
        </authorList>
    </citation>
    <scope>NUCLEOTIDE SEQUENCE [LARGE SCALE GENOMIC DNA]</scope>
    <source>
        <strain evidence="3 4">LMG 19488</strain>
    </source>
</reference>
<dbReference type="EMBL" id="CP022437">
    <property type="protein sequence ID" value="ASN06531.1"/>
    <property type="molecule type" value="Genomic_DNA"/>
</dbReference>
<gene>
    <name evidence="3" type="ORF">CFK40_16670</name>
</gene>
<dbReference type="InterPro" id="IPR025424">
    <property type="entry name" value="YrhK_domain"/>
</dbReference>
<keyword evidence="1" id="KW-0812">Transmembrane</keyword>
<dbReference type="RefSeq" id="WP_089533528.1">
    <property type="nucleotide sequence ID" value="NZ_CP022437.1"/>
</dbReference>
<dbReference type="Proteomes" id="UP000204391">
    <property type="component" value="Chromosome"/>
</dbReference>
<keyword evidence="1" id="KW-0472">Membrane</keyword>
<evidence type="ECO:0000313" key="4">
    <source>
        <dbReference type="Proteomes" id="UP000204391"/>
    </source>
</evidence>
<name>A0A221MFW9_9BACI</name>
<keyword evidence="1" id="KW-1133">Transmembrane helix</keyword>